<dbReference type="OrthoDB" id="5597136at2759"/>
<sequence length="588" mass="69090">MPNLSNTKQVLLPEVFEFSDIMDAEEWIERFELLGKLNAWSERDQIDLLKLYLGRKEVLWYKKNKSLFTNWDTIHALFIRKWVNQELEIIAWDRIQRLKLSDFDLIEDLQLELEELLIKTKITDYRVKWNCLISMLDGRYKRKVLEVNIRTWKKVIEFIRDSERLDRVIPVEGKTKKIRSIQFETKEEKTIIRMHNRPSGEKDMSKLCWDKAYEKAKAKLAEEKAAWRRPYCYNCRESGHSKYNCPKWIQANVEESGNGNNNNTTTSNDSKVNSLEWEIKDYQETDEEAGNDNYFLEKRLRSESKSEESGLEKKAKKRKEVLEKKNSHMEKLEKQNNVARRKLIHNLLMEAMEYSLKDDLMKMQPSINFGQLLKISPEIRNQFKELYKKVETKKVDEIEINNIRLSNCKCIVNIMGEYNWVVMDTGAACSVINKRLLEKWGVEVDQSYPNKIVTADGTRHETYGKVSQVPVKIAEHNFPVDLVVIDRADDFIVFGIDWFLKYKAVIDMNKEELSLPIEEGAVVLSLSTKDRFKENEDNEELFAIIKEDPIVCQEGPDSLSPTGTGEERTSKNGGKWRNNTMHIRMVLS</sequence>
<dbReference type="Gene3D" id="2.40.70.10">
    <property type="entry name" value="Acid Proteases"/>
    <property type="match status" value="1"/>
</dbReference>
<feature type="region of interest" description="Disordered" evidence="2">
    <location>
        <begin position="554"/>
        <end position="575"/>
    </location>
</feature>
<dbReference type="CDD" id="cd00303">
    <property type="entry name" value="retropepsin_like"/>
    <property type="match status" value="1"/>
</dbReference>
<dbReference type="GO" id="GO:0003676">
    <property type="term" value="F:nucleic acid binding"/>
    <property type="evidence" value="ECO:0007669"/>
    <property type="project" value="InterPro"/>
</dbReference>
<feature type="region of interest" description="Disordered" evidence="2">
    <location>
        <begin position="305"/>
        <end position="329"/>
    </location>
</feature>
<accession>A0A2T9ZAG2</accession>
<feature type="compositionally biased region" description="Basic and acidic residues" evidence="2">
    <location>
        <begin position="320"/>
        <end position="329"/>
    </location>
</feature>
<dbReference type="STRING" id="133381.A0A2T9ZAG2"/>
<dbReference type="GO" id="GO:0008270">
    <property type="term" value="F:zinc ion binding"/>
    <property type="evidence" value="ECO:0007669"/>
    <property type="project" value="UniProtKB-KW"/>
</dbReference>
<dbReference type="EMBL" id="MBFS01000986">
    <property type="protein sequence ID" value="PVV01562.1"/>
    <property type="molecule type" value="Genomic_DNA"/>
</dbReference>
<evidence type="ECO:0000259" key="3">
    <source>
        <dbReference type="PROSITE" id="PS50158"/>
    </source>
</evidence>
<protein>
    <recommendedName>
        <fullName evidence="3">CCHC-type domain-containing protein</fullName>
    </recommendedName>
</protein>
<evidence type="ECO:0000256" key="2">
    <source>
        <dbReference type="SAM" id="MobiDB-lite"/>
    </source>
</evidence>
<dbReference type="Proteomes" id="UP000245609">
    <property type="component" value="Unassembled WGS sequence"/>
</dbReference>
<dbReference type="AlphaFoldDB" id="A0A2T9ZAG2"/>
<keyword evidence="1" id="KW-0863">Zinc-finger</keyword>
<keyword evidence="5" id="KW-1185">Reference proteome</keyword>
<proteinExistence type="predicted"/>
<name>A0A2T9ZAG2_9FUNG</name>
<evidence type="ECO:0000313" key="4">
    <source>
        <dbReference type="EMBL" id="PVV01562.1"/>
    </source>
</evidence>
<dbReference type="InterPro" id="IPR001878">
    <property type="entry name" value="Znf_CCHC"/>
</dbReference>
<dbReference type="SUPFAM" id="SSF50630">
    <property type="entry name" value="Acid proteases"/>
    <property type="match status" value="1"/>
</dbReference>
<dbReference type="InterPro" id="IPR036875">
    <property type="entry name" value="Znf_CCHC_sf"/>
</dbReference>
<organism evidence="4 5">
    <name type="scientific">Smittium megazygosporum</name>
    <dbReference type="NCBI Taxonomy" id="133381"/>
    <lineage>
        <taxon>Eukaryota</taxon>
        <taxon>Fungi</taxon>
        <taxon>Fungi incertae sedis</taxon>
        <taxon>Zoopagomycota</taxon>
        <taxon>Kickxellomycotina</taxon>
        <taxon>Harpellomycetes</taxon>
        <taxon>Harpellales</taxon>
        <taxon>Legeriomycetaceae</taxon>
        <taxon>Smittium</taxon>
    </lineage>
</organism>
<evidence type="ECO:0000256" key="1">
    <source>
        <dbReference type="PROSITE-ProRule" id="PRU00047"/>
    </source>
</evidence>
<dbReference type="InterPro" id="IPR021109">
    <property type="entry name" value="Peptidase_aspartic_dom_sf"/>
</dbReference>
<comment type="caution">
    <text evidence="4">The sequence shown here is derived from an EMBL/GenBank/DDBJ whole genome shotgun (WGS) entry which is preliminary data.</text>
</comment>
<keyword evidence="1" id="KW-0862">Zinc</keyword>
<keyword evidence="1" id="KW-0479">Metal-binding</keyword>
<feature type="domain" description="CCHC-type" evidence="3">
    <location>
        <begin position="232"/>
        <end position="247"/>
    </location>
</feature>
<evidence type="ECO:0000313" key="5">
    <source>
        <dbReference type="Proteomes" id="UP000245609"/>
    </source>
</evidence>
<dbReference type="PROSITE" id="PS50158">
    <property type="entry name" value="ZF_CCHC"/>
    <property type="match status" value="1"/>
</dbReference>
<reference evidence="4 5" key="1">
    <citation type="journal article" date="2018" name="MBio">
        <title>Comparative Genomics Reveals the Core Gene Toolbox for the Fungus-Insect Symbiosis.</title>
        <authorList>
            <person name="Wang Y."/>
            <person name="Stata M."/>
            <person name="Wang W."/>
            <person name="Stajich J.E."/>
            <person name="White M.M."/>
            <person name="Moncalvo J.M."/>
        </authorList>
    </citation>
    <scope>NUCLEOTIDE SEQUENCE [LARGE SCALE GENOMIC DNA]</scope>
    <source>
        <strain evidence="4 5">SC-DP-2</strain>
    </source>
</reference>
<gene>
    <name evidence="4" type="ORF">BB560_004016</name>
</gene>
<dbReference type="Pfam" id="PF08284">
    <property type="entry name" value="RVP_2"/>
    <property type="match status" value="1"/>
</dbReference>
<dbReference type="SUPFAM" id="SSF57756">
    <property type="entry name" value="Retrovirus zinc finger-like domains"/>
    <property type="match status" value="1"/>
</dbReference>